<reference evidence="8 9" key="1">
    <citation type="submission" date="2015-10" db="EMBL/GenBank/DDBJ databases">
        <title>Draft genome sequence of Streptomyces yokosukanensis DSM 40224, type strain for the species Streptomyces yokosukanensis.</title>
        <authorList>
            <person name="Ruckert C."/>
            <person name="Winkler A."/>
            <person name="Kalinowski J."/>
            <person name="Kampfer P."/>
            <person name="Glaeser S."/>
        </authorList>
    </citation>
    <scope>NUCLEOTIDE SEQUENCE [LARGE SCALE GENOMIC DNA]</scope>
    <source>
        <strain evidence="8 9">DSM 40224</strain>
    </source>
</reference>
<feature type="region of interest" description="Disordered" evidence="5">
    <location>
        <begin position="663"/>
        <end position="694"/>
    </location>
</feature>
<dbReference type="Gene3D" id="3.40.47.10">
    <property type="match status" value="1"/>
</dbReference>
<dbReference type="InterPro" id="IPR050091">
    <property type="entry name" value="PKS_NRPS_Biosynth_Enz"/>
</dbReference>
<dbReference type="PROSITE" id="PS00606">
    <property type="entry name" value="KS3_1"/>
    <property type="match status" value="1"/>
</dbReference>
<dbReference type="OrthoDB" id="9785847at2"/>
<dbReference type="SMART" id="SM00823">
    <property type="entry name" value="PKS_PP"/>
    <property type="match status" value="1"/>
</dbReference>
<dbReference type="PANTHER" id="PTHR43775">
    <property type="entry name" value="FATTY ACID SYNTHASE"/>
    <property type="match status" value="1"/>
</dbReference>
<dbReference type="SUPFAM" id="SSF53474">
    <property type="entry name" value="alpha/beta-Hydrolases"/>
    <property type="match status" value="1"/>
</dbReference>
<dbReference type="InterPro" id="IPR000073">
    <property type="entry name" value="AB_hydrolase_1"/>
</dbReference>
<keyword evidence="2" id="KW-0597">Phosphoprotein</keyword>
<dbReference type="GO" id="GO:0006633">
    <property type="term" value="P:fatty acid biosynthetic process"/>
    <property type="evidence" value="ECO:0007669"/>
    <property type="project" value="InterPro"/>
</dbReference>
<keyword evidence="3" id="KW-0808">Transferase</keyword>
<dbReference type="GO" id="GO:0004315">
    <property type="term" value="F:3-oxoacyl-[acyl-carrier-protein] synthase activity"/>
    <property type="evidence" value="ECO:0007669"/>
    <property type="project" value="InterPro"/>
</dbReference>
<dbReference type="InterPro" id="IPR032821">
    <property type="entry name" value="PKS_assoc"/>
</dbReference>
<dbReference type="GO" id="GO:0004312">
    <property type="term" value="F:fatty acid synthase activity"/>
    <property type="evidence" value="ECO:0007669"/>
    <property type="project" value="TreeGrafter"/>
</dbReference>
<dbReference type="Pfam" id="PF00109">
    <property type="entry name" value="ketoacyl-synt"/>
    <property type="match status" value="1"/>
</dbReference>
<keyword evidence="1" id="KW-0596">Phosphopantetheine</keyword>
<dbReference type="Pfam" id="PF12697">
    <property type="entry name" value="Abhydrolase_6"/>
    <property type="match status" value="1"/>
</dbReference>
<dbReference type="InterPro" id="IPR018201">
    <property type="entry name" value="Ketoacyl_synth_AS"/>
</dbReference>
<evidence type="ECO:0000256" key="5">
    <source>
        <dbReference type="SAM" id="MobiDB-lite"/>
    </source>
</evidence>
<evidence type="ECO:0000256" key="2">
    <source>
        <dbReference type="ARBA" id="ARBA00022553"/>
    </source>
</evidence>
<name>A0A101NIW5_9ACTN</name>
<feature type="domain" description="Carrier" evidence="6">
    <location>
        <begin position="586"/>
        <end position="664"/>
    </location>
</feature>
<dbReference type="PROSITE" id="PS50075">
    <property type="entry name" value="CARRIER"/>
    <property type="match status" value="1"/>
</dbReference>
<dbReference type="STRING" id="67386.AQI95_43625"/>
<dbReference type="SUPFAM" id="SSF47336">
    <property type="entry name" value="ACP-like"/>
    <property type="match status" value="1"/>
</dbReference>
<dbReference type="EMBL" id="LMWN01000125">
    <property type="protein sequence ID" value="KUM94153.1"/>
    <property type="molecule type" value="Genomic_DNA"/>
</dbReference>
<dbReference type="Pfam" id="PF00550">
    <property type="entry name" value="PP-binding"/>
    <property type="match status" value="1"/>
</dbReference>
<sequence>MDELLEDDTPVVVGMACRFAGSDGLEEYWENLRLGRSALGTTERWPGEEDATSFVGGFLDGHQDFDARFFRVSPNEAQCMDPQQRILLQTVQHAVDDSYLTAADLREMDCGVFVAGLPGDYRALVAQRSDIVYGTHSFLGNAPSTLSGRISYFYDINGPSITLDSACSSSLAALHEAALNVRAGQCRCAVVGAVSVFSTPEVLRFAQRSRMSSPEGASLPFTDAADGFVPAEGAASLVVMRYDEARARGLRIYGAVQATGTNHNGTTNGLMAPSSRAQSRLIAELYEREKIDASAIACLETHGTGTPLGDPIELEGLRSAFRRAGGEGCHLGAVKPLIGHTLVASGLASVIKALLAFQHETIPPVAAAGEAVSYLDVEPFRVNREPLPWPQDKPLYAISAFGFTGSNGHVVLRKLPDASAGEDAVDRRPGRALPFALSAESPDSLTALADRCRTLVAELPEDRLWDLSQLLLRRPRHTHEQVIVARTRDELLTTLDELTRGAQDGPAPRTVDTSRLAEDLRELVTRWRARDTSALQRRLDAPGDLARIALPAYPFEKRRHWVIEEAPARTPDAPRTEDTTQPEPQLVDDGLVRQLCAQLSALLGYEEGTDQVAPGTRIASLGLDSLSAVQLLSPYQKAGSPIKAHDLFRHETVADLAAAIGGRPLTPPQEPPARSGRGPAVHPARGTSDTPPLIRWSRFGDAGRPTLLLPPLNCDRRAWTQQIPALLREGRTIYVPEYPGHQDAPFDEQRFSFEALADEVADFLRDTADGPADLVGWSLGGCISTLTALRHPECVDSLTLISCAPRYGEDAFERTLDLREELRLHGGLLEAVFGEGGNLAEKFSGNASMDVLRCYYTALTAFDVVDRLPDIGADCLVVRGLGDCVLDTEAVGQYSKIPGVRVHEFEDHGHYVPLTAARAFNTTLTAFWAERG</sequence>
<dbReference type="PANTHER" id="PTHR43775:SF37">
    <property type="entry name" value="SI:DKEY-61P9.11"/>
    <property type="match status" value="1"/>
</dbReference>
<dbReference type="SMART" id="SM00825">
    <property type="entry name" value="PKS_KS"/>
    <property type="match status" value="1"/>
</dbReference>
<dbReference type="Gene3D" id="1.10.1200.10">
    <property type="entry name" value="ACP-like"/>
    <property type="match status" value="1"/>
</dbReference>
<dbReference type="Gene3D" id="3.40.50.1820">
    <property type="entry name" value="alpha/beta hydrolase"/>
    <property type="match status" value="1"/>
</dbReference>
<dbReference type="InterPro" id="IPR029058">
    <property type="entry name" value="AB_hydrolase_fold"/>
</dbReference>
<evidence type="ECO:0000256" key="3">
    <source>
        <dbReference type="ARBA" id="ARBA00022679"/>
    </source>
</evidence>
<dbReference type="InterPro" id="IPR020806">
    <property type="entry name" value="PKS_PP-bd"/>
</dbReference>
<dbReference type="PROSITE" id="PS52004">
    <property type="entry name" value="KS3_2"/>
    <property type="match status" value="1"/>
</dbReference>
<dbReference type="CDD" id="cd00833">
    <property type="entry name" value="PKS"/>
    <property type="match status" value="1"/>
</dbReference>
<evidence type="ECO:0000313" key="9">
    <source>
        <dbReference type="Proteomes" id="UP000053127"/>
    </source>
</evidence>
<dbReference type="InterPro" id="IPR009081">
    <property type="entry name" value="PP-bd_ACP"/>
</dbReference>
<keyword evidence="4" id="KW-0012">Acyltransferase</keyword>
<evidence type="ECO:0000259" key="6">
    <source>
        <dbReference type="PROSITE" id="PS50075"/>
    </source>
</evidence>
<dbReference type="Gene3D" id="3.30.70.3290">
    <property type="match status" value="1"/>
</dbReference>
<evidence type="ECO:0000256" key="4">
    <source>
        <dbReference type="ARBA" id="ARBA00023315"/>
    </source>
</evidence>
<dbReference type="InterPro" id="IPR014030">
    <property type="entry name" value="Ketoacyl_synth_N"/>
</dbReference>
<evidence type="ECO:0000259" key="7">
    <source>
        <dbReference type="PROSITE" id="PS52004"/>
    </source>
</evidence>
<protein>
    <submittedName>
        <fullName evidence="8">Uncharacterized protein</fullName>
    </submittedName>
</protein>
<dbReference type="InterPro" id="IPR014031">
    <property type="entry name" value="Ketoacyl_synth_C"/>
</dbReference>
<dbReference type="Pfam" id="PF02801">
    <property type="entry name" value="Ketoacyl-synt_C"/>
    <property type="match status" value="1"/>
</dbReference>
<dbReference type="AlphaFoldDB" id="A0A101NIW5"/>
<keyword evidence="9" id="KW-1185">Reference proteome</keyword>
<dbReference type="GO" id="GO:0017000">
    <property type="term" value="P:antibiotic biosynthetic process"/>
    <property type="evidence" value="ECO:0007669"/>
    <property type="project" value="UniProtKB-ARBA"/>
</dbReference>
<feature type="domain" description="Ketosynthase family 3 (KS3)" evidence="7">
    <location>
        <begin position="7"/>
        <end position="414"/>
    </location>
</feature>
<dbReference type="InterPro" id="IPR036736">
    <property type="entry name" value="ACP-like_sf"/>
</dbReference>
<dbReference type="InterPro" id="IPR020841">
    <property type="entry name" value="PKS_Beta-ketoAc_synthase_dom"/>
</dbReference>
<dbReference type="Pfam" id="PF16197">
    <property type="entry name" value="KAsynt_C_assoc"/>
    <property type="match status" value="1"/>
</dbReference>
<dbReference type="GO" id="GO:0031177">
    <property type="term" value="F:phosphopantetheine binding"/>
    <property type="evidence" value="ECO:0007669"/>
    <property type="project" value="InterPro"/>
</dbReference>
<evidence type="ECO:0000313" key="8">
    <source>
        <dbReference type="EMBL" id="KUM94153.1"/>
    </source>
</evidence>
<accession>A0A101NIW5</accession>
<evidence type="ECO:0000256" key="1">
    <source>
        <dbReference type="ARBA" id="ARBA00022450"/>
    </source>
</evidence>
<comment type="caution">
    <text evidence="8">The sequence shown here is derived from an EMBL/GenBank/DDBJ whole genome shotgun (WGS) entry which is preliminary data.</text>
</comment>
<dbReference type="RefSeq" id="WP_067137021.1">
    <property type="nucleotide sequence ID" value="NZ_JBFACD010000015.1"/>
</dbReference>
<dbReference type="SUPFAM" id="SSF53901">
    <property type="entry name" value="Thiolase-like"/>
    <property type="match status" value="1"/>
</dbReference>
<proteinExistence type="predicted"/>
<organism evidence="8 9">
    <name type="scientific">Streptomyces yokosukanensis</name>
    <dbReference type="NCBI Taxonomy" id="67386"/>
    <lineage>
        <taxon>Bacteria</taxon>
        <taxon>Bacillati</taxon>
        <taxon>Actinomycetota</taxon>
        <taxon>Actinomycetes</taxon>
        <taxon>Kitasatosporales</taxon>
        <taxon>Streptomycetaceae</taxon>
        <taxon>Streptomyces</taxon>
    </lineage>
</organism>
<dbReference type="Proteomes" id="UP000053127">
    <property type="component" value="Unassembled WGS sequence"/>
</dbReference>
<gene>
    <name evidence="8" type="ORF">AQI95_43625</name>
</gene>
<dbReference type="InterPro" id="IPR016039">
    <property type="entry name" value="Thiolase-like"/>
</dbReference>